<name>A0ABU1E4Z4_9FLAO</name>
<organism evidence="1 2">
    <name type="scientific">Chryseobacterium metallicongregator</name>
    <dbReference type="NCBI Taxonomy" id="3073042"/>
    <lineage>
        <taxon>Bacteria</taxon>
        <taxon>Pseudomonadati</taxon>
        <taxon>Bacteroidota</taxon>
        <taxon>Flavobacteriia</taxon>
        <taxon>Flavobacteriales</taxon>
        <taxon>Weeksellaceae</taxon>
        <taxon>Chryseobacterium group</taxon>
        <taxon>Chryseobacterium</taxon>
    </lineage>
</organism>
<protein>
    <recommendedName>
        <fullName evidence="3">Exo-alpha-sialidase</fullName>
    </recommendedName>
</protein>
<reference evidence="1 2" key="1">
    <citation type="submission" date="2023-08" db="EMBL/GenBank/DDBJ databases">
        <authorList>
            <person name="Maltman C."/>
        </authorList>
    </citation>
    <scope>NUCLEOTIDE SEQUENCE [LARGE SCALE GENOMIC DNA]</scope>
    <source>
        <strain evidence="1 2">ES2</strain>
    </source>
</reference>
<keyword evidence="2" id="KW-1185">Reference proteome</keyword>
<comment type="caution">
    <text evidence="1">The sequence shown here is derived from an EMBL/GenBank/DDBJ whole genome shotgun (WGS) entry which is preliminary data.</text>
</comment>
<accession>A0ABU1E4Z4</accession>
<evidence type="ECO:0008006" key="3">
    <source>
        <dbReference type="Google" id="ProtNLM"/>
    </source>
</evidence>
<evidence type="ECO:0000313" key="2">
    <source>
        <dbReference type="Proteomes" id="UP001260959"/>
    </source>
</evidence>
<proteinExistence type="predicted"/>
<sequence>MAVNLDISTDGGASWQSISGGRPMFPRVVVGVGRSYGFAIPSVLQQLNAGDFVRLNFYRTKDGAGTLQGSSLSSVKLADSYGAPVYTLSLTKL</sequence>
<dbReference type="Proteomes" id="UP001260959">
    <property type="component" value="Unassembled WGS sequence"/>
</dbReference>
<dbReference type="RefSeq" id="WP_309522268.1">
    <property type="nucleotide sequence ID" value="NZ_JAVIXS010000007.1"/>
</dbReference>
<gene>
    <name evidence="1" type="ORF">REB14_11625</name>
</gene>
<dbReference type="EMBL" id="JAVIXS010000007">
    <property type="protein sequence ID" value="MDR4952826.1"/>
    <property type="molecule type" value="Genomic_DNA"/>
</dbReference>
<evidence type="ECO:0000313" key="1">
    <source>
        <dbReference type="EMBL" id="MDR4952826.1"/>
    </source>
</evidence>